<evidence type="ECO:0000259" key="3">
    <source>
        <dbReference type="PROSITE" id="PS50927"/>
    </source>
</evidence>
<dbReference type="InterPro" id="IPR036426">
    <property type="entry name" value="Bulb-type_lectin_dom_sf"/>
</dbReference>
<dbReference type="OMA" id="YCADRIS"/>
<evidence type="ECO:0000313" key="5">
    <source>
        <dbReference type="RefSeq" id="XP_010265947.1"/>
    </source>
</evidence>
<gene>
    <name evidence="5" type="primary">LOC104603580</name>
</gene>
<dbReference type="SMART" id="SM00108">
    <property type="entry name" value="B_lectin"/>
    <property type="match status" value="1"/>
</dbReference>
<dbReference type="InterPro" id="IPR032675">
    <property type="entry name" value="LRR_dom_sf"/>
</dbReference>
<protein>
    <submittedName>
        <fullName evidence="5">G-type lectin S-receptor-like serine/threonine-protein kinase At4g03230</fullName>
    </submittedName>
</protein>
<sequence>MNILDFNDIPNFTGSIPYSITKLQNLDTLSIWNTSLSGPIPEFLSQLKNLRGIFELGFFTPGNSTNNRYLGIWYRGVSPQTLVWVANRDRPIPNWNGVFTIFGDGNLQILDEGKVVWSTKVATATTNTTSILLDSGNLILTAGGRGGGGENGNHNPIWQSFVYDERNPSNTFLPRMKLEANQMLRSWTDEYDPAPGAFTFEHHGNGSTVYWRSGSSDGLSFLVIYLLSNYSADAIDYSNGNLLDQLTRKSINPSQVNRSVTKFNYRNTRLRSHKWELLWSLPNDNCNVHKVCGANAVCNVNNTPACEYLPGFRAQSQEDWDSGNHSGGCTRTTANNEPCMLQNLDEL</sequence>
<name>A0A1U8AJ58_NELNU</name>
<keyword evidence="4" id="KW-1185">Reference proteome</keyword>
<dbReference type="InterPro" id="IPR001480">
    <property type="entry name" value="Bulb-type_lectin_dom"/>
</dbReference>
<dbReference type="InterPro" id="IPR000858">
    <property type="entry name" value="S_locus_glycoprot_dom"/>
</dbReference>
<dbReference type="Gene3D" id="2.90.10.10">
    <property type="entry name" value="Bulb-type lectin domain"/>
    <property type="match status" value="1"/>
</dbReference>
<dbReference type="SUPFAM" id="SSF52058">
    <property type="entry name" value="L domain-like"/>
    <property type="match status" value="1"/>
</dbReference>
<proteinExistence type="predicted"/>
<dbReference type="GeneID" id="104603580"/>
<dbReference type="PANTHER" id="PTHR32444:SF118">
    <property type="entry name" value="OS09G0551150 PROTEIN"/>
    <property type="match status" value="1"/>
</dbReference>
<dbReference type="GO" id="GO:0048544">
    <property type="term" value="P:recognition of pollen"/>
    <property type="evidence" value="ECO:0007669"/>
    <property type="project" value="InterPro"/>
</dbReference>
<evidence type="ECO:0000256" key="1">
    <source>
        <dbReference type="ARBA" id="ARBA00022729"/>
    </source>
</evidence>
<reference evidence="5" key="1">
    <citation type="submission" date="2025-08" db="UniProtKB">
        <authorList>
            <consortium name="RefSeq"/>
        </authorList>
    </citation>
    <scope>IDENTIFICATION</scope>
</reference>
<dbReference type="CDD" id="cd00028">
    <property type="entry name" value="B_lectin"/>
    <property type="match status" value="1"/>
</dbReference>
<organism evidence="4 5">
    <name type="scientific">Nelumbo nucifera</name>
    <name type="common">Sacred lotus</name>
    <dbReference type="NCBI Taxonomy" id="4432"/>
    <lineage>
        <taxon>Eukaryota</taxon>
        <taxon>Viridiplantae</taxon>
        <taxon>Streptophyta</taxon>
        <taxon>Embryophyta</taxon>
        <taxon>Tracheophyta</taxon>
        <taxon>Spermatophyta</taxon>
        <taxon>Magnoliopsida</taxon>
        <taxon>Proteales</taxon>
        <taxon>Nelumbonaceae</taxon>
        <taxon>Nelumbo</taxon>
    </lineage>
</organism>
<dbReference type="RefSeq" id="XP_010265947.1">
    <property type="nucleotide sequence ID" value="XM_010267645.1"/>
</dbReference>
<dbReference type="SUPFAM" id="SSF51110">
    <property type="entry name" value="alpha-D-mannose-specific plant lectins"/>
    <property type="match status" value="1"/>
</dbReference>
<dbReference type="InParanoid" id="A0A1U8AJ58"/>
<feature type="domain" description="Bulb-type lectin" evidence="3">
    <location>
        <begin position="32"/>
        <end position="153"/>
    </location>
</feature>
<dbReference type="OrthoDB" id="1936886at2759"/>
<keyword evidence="2" id="KW-1015">Disulfide bond</keyword>
<dbReference type="AlphaFoldDB" id="A0A1U8AJ58"/>
<keyword evidence="1" id="KW-0732">Signal</keyword>
<dbReference type="Pfam" id="PF01453">
    <property type="entry name" value="B_lectin"/>
    <property type="match status" value="1"/>
</dbReference>
<dbReference type="Pfam" id="PF00954">
    <property type="entry name" value="S_locus_glycop"/>
    <property type="match status" value="1"/>
</dbReference>
<dbReference type="PANTHER" id="PTHR32444">
    <property type="entry name" value="BULB-TYPE LECTIN DOMAIN-CONTAINING PROTEIN"/>
    <property type="match status" value="1"/>
</dbReference>
<evidence type="ECO:0000313" key="4">
    <source>
        <dbReference type="Proteomes" id="UP000189703"/>
    </source>
</evidence>
<dbReference type="Gene3D" id="3.80.10.10">
    <property type="entry name" value="Ribonuclease Inhibitor"/>
    <property type="match status" value="1"/>
</dbReference>
<dbReference type="KEGG" id="nnu:104603580"/>
<evidence type="ECO:0000256" key="2">
    <source>
        <dbReference type="ARBA" id="ARBA00023157"/>
    </source>
</evidence>
<accession>A0A1U8AJ58</accession>
<dbReference type="PROSITE" id="PS50927">
    <property type="entry name" value="BULB_LECTIN"/>
    <property type="match status" value="1"/>
</dbReference>
<dbReference type="Proteomes" id="UP000189703">
    <property type="component" value="Unplaced"/>
</dbReference>